<dbReference type="SMART" id="SM00065">
    <property type="entry name" value="GAF"/>
    <property type="match status" value="1"/>
</dbReference>
<dbReference type="Pfam" id="PF07228">
    <property type="entry name" value="SpoIIE"/>
    <property type="match status" value="1"/>
</dbReference>
<dbReference type="InterPro" id="IPR035965">
    <property type="entry name" value="PAS-like_dom_sf"/>
</dbReference>
<dbReference type="SUPFAM" id="SSF81606">
    <property type="entry name" value="PP2C-like"/>
    <property type="match status" value="1"/>
</dbReference>
<reference evidence="4 5" key="1">
    <citation type="submission" date="2023-02" db="EMBL/GenBank/DDBJ databases">
        <title>Streptomyces sp. SCA4-21 with antifungal activity against Fusarium oxysporum f. sp. cubense, Streptomyces sp. SCA2-17 with antifungal activity against Fusarium oxysporum f. sp. cubense.</title>
        <authorList>
            <person name="Qi D."/>
        </authorList>
    </citation>
    <scope>NUCLEOTIDE SEQUENCE [LARGE SCALE GENOMIC DNA]</scope>
    <source>
        <strain evidence="4 5">SCA4-21</strain>
    </source>
</reference>
<feature type="domain" description="PPM-type phosphatase" evidence="3">
    <location>
        <begin position="345"/>
        <end position="568"/>
    </location>
</feature>
<dbReference type="SUPFAM" id="SSF55874">
    <property type="entry name" value="ATPase domain of HSP90 chaperone/DNA topoisomerase II/histidine kinase"/>
    <property type="match status" value="1"/>
</dbReference>
<dbReference type="Gene3D" id="3.30.450.40">
    <property type="match status" value="1"/>
</dbReference>
<protein>
    <submittedName>
        <fullName evidence="4">SpoIIE family protein phosphatase</fullName>
    </submittedName>
</protein>
<dbReference type="Pfam" id="PF01590">
    <property type="entry name" value="GAF"/>
    <property type="match status" value="1"/>
</dbReference>
<dbReference type="InterPro" id="IPR036890">
    <property type="entry name" value="HATPase_C_sf"/>
</dbReference>
<dbReference type="InterPro" id="IPR003018">
    <property type="entry name" value="GAF"/>
</dbReference>
<dbReference type="InterPro" id="IPR001932">
    <property type="entry name" value="PPM-type_phosphatase-like_dom"/>
</dbReference>
<dbReference type="SMART" id="SM00331">
    <property type="entry name" value="PP2C_SIG"/>
    <property type="match status" value="1"/>
</dbReference>
<feature type="domain" description="GAF" evidence="2">
    <location>
        <begin position="154"/>
        <end position="324"/>
    </location>
</feature>
<sequence>MDTCPDGDRDLRPYELAVARALLGARSWGMVITDLSLRVLRSHMASTMFGDRAVPCGSPVQEFFPAQDTAEVERHLRCVAEEGRELADWRVPSPMPAAAGRPRIIALNALRLEDEQGQPVGLVVFLSDASERWYARHRLELLHRAANRIGGSLDVSRTAQDLADLLAPSMGDLCAVFLAQSVLVGEVPPGVAGLERNPLLCAAVSPRDAWPETMIPPGARLPTLPGLPEVLMVMRQGDARILDRQEHDRLFADHPALRDALIAPTERAQLSTALFARGKALGSVSLWRTEMEYPFDAEDARLLREIASRAALSVDNARRFTREHRAAVTLQYSLLPLQSTRVTGARTSGVYLPASGGTSPGGDWFDVIPLSSMRIALVTGDAAGHGVQAATMMGRLRAAVRTLANLDLPPDELLINLDDLVQQVAAEATDTTHAADGVGASCLYAIYDPVAGRCAMASAGHPSPAVARPGGQVEFLDLDPGPPLGVGGHPFEVTEVEIEPGSVLAFYTDGLVEQGGGDAGAGRERLRTALVQACGSSAFDVDKECRRIVAELTPAAADDDATLLLAHTHAIPADRTACWEFPADPETVTRARALTVRQLHDWGLAELAFSTELVVSELITNAIRYAGGPIQLGLIRDRVLTCEVSDAGTNQPHLRRAGLLDEGGRGMFLVAQLTTRWGSRYRVDGKTIWTEQSLA</sequence>
<dbReference type="InterPro" id="IPR052016">
    <property type="entry name" value="Bact_Sigma-Reg"/>
</dbReference>
<evidence type="ECO:0000313" key="5">
    <source>
        <dbReference type="Proteomes" id="UP001305606"/>
    </source>
</evidence>
<dbReference type="InterPro" id="IPR036457">
    <property type="entry name" value="PPM-type-like_dom_sf"/>
</dbReference>
<evidence type="ECO:0000259" key="2">
    <source>
        <dbReference type="SMART" id="SM00065"/>
    </source>
</evidence>
<dbReference type="Gene3D" id="3.30.565.10">
    <property type="entry name" value="Histidine kinase-like ATPase, C-terminal domain"/>
    <property type="match status" value="1"/>
</dbReference>
<proteinExistence type="predicted"/>
<dbReference type="Gene3D" id="3.30.450.20">
    <property type="entry name" value="PAS domain"/>
    <property type="match status" value="1"/>
</dbReference>
<dbReference type="Gene3D" id="3.60.40.10">
    <property type="entry name" value="PPM-type phosphatase domain"/>
    <property type="match status" value="1"/>
</dbReference>
<accession>A0ABY9V7Z2</accession>
<keyword evidence="5" id="KW-1185">Reference proteome</keyword>
<dbReference type="PANTHER" id="PTHR43156:SF2">
    <property type="entry name" value="STAGE II SPORULATION PROTEIN E"/>
    <property type="match status" value="1"/>
</dbReference>
<evidence type="ECO:0000313" key="4">
    <source>
        <dbReference type="EMBL" id="WNF00722.1"/>
    </source>
</evidence>
<name>A0ABY9V7Z2_9ACTN</name>
<dbReference type="PANTHER" id="PTHR43156">
    <property type="entry name" value="STAGE II SPORULATION PROTEIN E-RELATED"/>
    <property type="match status" value="1"/>
</dbReference>
<dbReference type="SUPFAM" id="SSF55785">
    <property type="entry name" value="PYP-like sensor domain (PAS domain)"/>
    <property type="match status" value="1"/>
</dbReference>
<dbReference type="InterPro" id="IPR003594">
    <property type="entry name" value="HATPase_dom"/>
</dbReference>
<evidence type="ECO:0000259" key="3">
    <source>
        <dbReference type="SMART" id="SM00331"/>
    </source>
</evidence>
<dbReference type="SUPFAM" id="SSF55781">
    <property type="entry name" value="GAF domain-like"/>
    <property type="match status" value="1"/>
</dbReference>
<dbReference type="EMBL" id="CP117522">
    <property type="protein sequence ID" value="WNF00722.1"/>
    <property type="molecule type" value="Genomic_DNA"/>
</dbReference>
<evidence type="ECO:0000256" key="1">
    <source>
        <dbReference type="ARBA" id="ARBA00022801"/>
    </source>
</evidence>
<dbReference type="Pfam" id="PF08448">
    <property type="entry name" value="PAS_4"/>
    <property type="match status" value="1"/>
</dbReference>
<gene>
    <name evidence="4" type="ORF">PS467_38025</name>
</gene>
<dbReference type="RefSeq" id="WP_311039074.1">
    <property type="nucleotide sequence ID" value="NZ_CP117522.1"/>
</dbReference>
<dbReference type="InterPro" id="IPR013656">
    <property type="entry name" value="PAS_4"/>
</dbReference>
<dbReference type="CDD" id="cd16936">
    <property type="entry name" value="HATPase_RsbW-like"/>
    <property type="match status" value="1"/>
</dbReference>
<keyword evidence="1" id="KW-0378">Hydrolase</keyword>
<dbReference type="InterPro" id="IPR029016">
    <property type="entry name" value="GAF-like_dom_sf"/>
</dbReference>
<organism evidence="4 5">
    <name type="scientific">Streptomyces luomodiensis</name>
    <dbReference type="NCBI Taxonomy" id="3026192"/>
    <lineage>
        <taxon>Bacteria</taxon>
        <taxon>Bacillati</taxon>
        <taxon>Actinomycetota</taxon>
        <taxon>Actinomycetes</taxon>
        <taxon>Kitasatosporales</taxon>
        <taxon>Streptomycetaceae</taxon>
        <taxon>Streptomyces</taxon>
    </lineage>
</organism>
<dbReference type="Pfam" id="PF13581">
    <property type="entry name" value="HATPase_c_2"/>
    <property type="match status" value="1"/>
</dbReference>
<dbReference type="Proteomes" id="UP001305606">
    <property type="component" value="Chromosome"/>
</dbReference>